<dbReference type="AlphaFoldDB" id="A0A318PGN1"/>
<proteinExistence type="predicted"/>
<organism evidence="3 4">
    <name type="scientific">Komagataeibacter xylinus</name>
    <name type="common">Gluconacetobacter xylinus</name>
    <dbReference type="NCBI Taxonomy" id="28448"/>
    <lineage>
        <taxon>Bacteria</taxon>
        <taxon>Pseudomonadati</taxon>
        <taxon>Pseudomonadota</taxon>
        <taxon>Alphaproteobacteria</taxon>
        <taxon>Acetobacterales</taxon>
        <taxon>Acetobacteraceae</taxon>
        <taxon>Komagataeibacter</taxon>
    </lineage>
</organism>
<sequence>MLNGSEKMQVDALFEGGRFYETVSEKLEKHRESLHWSQSHLAKLARMHISIIRALEAGRAVSLDTLSTVLRIYQLDPRSILPEQPGEITDIANYPDSKSLLKLSKAIKSSEYARSIFQIKNFINTIEDAIKLAPLPMKNAEEHYRRGAVYEPKTRSDILESFGRRVRIYRTLRGYSANQAAQRSHTSLTSFSLLESGHRNPSMETVYKVAEGLAVSVFALIPGTHDDQNAMQLLDVAAWAVEAQTHLYALDDLEFVFNSLRDSLGAPASI</sequence>
<dbReference type="PROSITE" id="PS50943">
    <property type="entry name" value="HTH_CROC1"/>
    <property type="match status" value="2"/>
</dbReference>
<dbReference type="STRING" id="1220579.GCA_001571345_02124"/>
<dbReference type="GO" id="GO:0003700">
    <property type="term" value="F:DNA-binding transcription factor activity"/>
    <property type="evidence" value="ECO:0007669"/>
    <property type="project" value="TreeGrafter"/>
</dbReference>
<evidence type="ECO:0000313" key="3">
    <source>
        <dbReference type="EMBL" id="PYD56400.1"/>
    </source>
</evidence>
<dbReference type="GO" id="GO:0005829">
    <property type="term" value="C:cytosol"/>
    <property type="evidence" value="ECO:0007669"/>
    <property type="project" value="TreeGrafter"/>
</dbReference>
<dbReference type="SUPFAM" id="SSF47413">
    <property type="entry name" value="lambda repressor-like DNA-binding domains"/>
    <property type="match status" value="2"/>
</dbReference>
<dbReference type="PANTHER" id="PTHR46797">
    <property type="entry name" value="HTH-TYPE TRANSCRIPTIONAL REGULATOR"/>
    <property type="match status" value="1"/>
</dbReference>
<accession>A0A318PGN1</accession>
<keyword evidence="1" id="KW-0238">DNA-binding</keyword>
<dbReference type="GO" id="GO:0003677">
    <property type="term" value="F:DNA binding"/>
    <property type="evidence" value="ECO:0007669"/>
    <property type="project" value="UniProtKB-KW"/>
</dbReference>
<dbReference type="CDD" id="cd00093">
    <property type="entry name" value="HTH_XRE"/>
    <property type="match status" value="2"/>
</dbReference>
<comment type="caution">
    <text evidence="3">The sequence shown here is derived from an EMBL/GenBank/DDBJ whole genome shotgun (WGS) entry which is preliminary data.</text>
</comment>
<dbReference type="Gene3D" id="1.10.260.40">
    <property type="entry name" value="lambda repressor-like DNA-binding domains"/>
    <property type="match status" value="2"/>
</dbReference>
<reference evidence="3 4" key="1">
    <citation type="submission" date="2017-07" db="EMBL/GenBank/DDBJ databases">
        <title>A draft genome sequence of Komagataeibacter xylinus LMG 1515.</title>
        <authorList>
            <person name="Skraban J."/>
            <person name="Cleenwerck I."/>
            <person name="Vandamme P."/>
            <person name="Trcek J."/>
        </authorList>
    </citation>
    <scope>NUCLEOTIDE SEQUENCE [LARGE SCALE GENOMIC DNA]</scope>
    <source>
        <strain evidence="3 4">LMG 1515</strain>
    </source>
</reference>
<feature type="domain" description="HTH cro/C1-type" evidence="2">
    <location>
        <begin position="166"/>
        <end position="220"/>
    </location>
</feature>
<dbReference type="Proteomes" id="UP000248257">
    <property type="component" value="Unassembled WGS sequence"/>
</dbReference>
<dbReference type="SMART" id="SM00530">
    <property type="entry name" value="HTH_XRE"/>
    <property type="match status" value="2"/>
</dbReference>
<dbReference type="PANTHER" id="PTHR46797:SF1">
    <property type="entry name" value="METHYLPHOSPHONATE SYNTHASE"/>
    <property type="match status" value="1"/>
</dbReference>
<dbReference type="EMBL" id="NKUC01000024">
    <property type="protein sequence ID" value="PYD56400.1"/>
    <property type="molecule type" value="Genomic_DNA"/>
</dbReference>
<name>A0A318PGN1_KOMXY</name>
<gene>
    <name evidence="3" type="ORF">CFR75_11325</name>
</gene>
<evidence type="ECO:0000256" key="1">
    <source>
        <dbReference type="ARBA" id="ARBA00023125"/>
    </source>
</evidence>
<dbReference type="InterPro" id="IPR001387">
    <property type="entry name" value="Cro/C1-type_HTH"/>
</dbReference>
<dbReference type="InterPro" id="IPR050807">
    <property type="entry name" value="TransReg_Diox_bact_type"/>
</dbReference>
<feature type="domain" description="HTH cro/C1-type" evidence="2">
    <location>
        <begin position="27"/>
        <end position="80"/>
    </location>
</feature>
<evidence type="ECO:0000313" key="4">
    <source>
        <dbReference type="Proteomes" id="UP000248257"/>
    </source>
</evidence>
<protein>
    <submittedName>
        <fullName evidence="3">Transcriptional regulator</fullName>
    </submittedName>
</protein>
<dbReference type="InterPro" id="IPR010982">
    <property type="entry name" value="Lambda_DNA-bd_dom_sf"/>
</dbReference>
<evidence type="ECO:0000259" key="2">
    <source>
        <dbReference type="PROSITE" id="PS50943"/>
    </source>
</evidence>
<dbReference type="OrthoDB" id="9814751at2"/>
<keyword evidence="4" id="KW-1185">Reference proteome</keyword>
<dbReference type="Pfam" id="PF01381">
    <property type="entry name" value="HTH_3"/>
    <property type="match status" value="2"/>
</dbReference>